<evidence type="ECO:0000256" key="5">
    <source>
        <dbReference type="ARBA" id="ARBA00022989"/>
    </source>
</evidence>
<keyword evidence="6" id="KW-0560">Oxidoreductase</keyword>
<evidence type="ECO:0000256" key="4">
    <source>
        <dbReference type="ARBA" id="ARBA00022719"/>
    </source>
</evidence>
<dbReference type="Pfam" id="PF13462">
    <property type="entry name" value="Thioredoxin_4"/>
    <property type="match status" value="1"/>
</dbReference>
<feature type="domain" description="Vitamin K epoxide reductase" evidence="11">
    <location>
        <begin position="31"/>
        <end position="103"/>
    </location>
</feature>
<evidence type="ECO:0000256" key="10">
    <source>
        <dbReference type="SAM" id="Phobius"/>
    </source>
</evidence>
<dbReference type="GO" id="GO:0016491">
    <property type="term" value="F:oxidoreductase activity"/>
    <property type="evidence" value="ECO:0007669"/>
    <property type="project" value="UniProtKB-KW"/>
</dbReference>
<protein>
    <recommendedName>
        <fullName evidence="15">Thioredoxin-like fold domain-containing protein</fullName>
    </recommendedName>
</protein>
<dbReference type="InterPro" id="IPR012932">
    <property type="entry name" value="VKOR"/>
</dbReference>
<keyword evidence="5 10" id="KW-1133">Transmembrane helix</keyword>
<feature type="transmembrane region" description="Helical" evidence="10">
    <location>
        <begin position="134"/>
        <end position="153"/>
    </location>
</feature>
<comment type="subcellular location">
    <subcellularLocation>
        <location evidence="1">Membrane</location>
        <topology evidence="1">Multi-pass membrane protein</topology>
    </subcellularLocation>
</comment>
<comment type="similarity">
    <text evidence="2">Belongs to the VKOR family.</text>
</comment>
<dbReference type="InterPro" id="IPR012336">
    <property type="entry name" value="Thioredoxin-like_fold"/>
</dbReference>
<evidence type="ECO:0008006" key="15">
    <source>
        <dbReference type="Google" id="ProtNLM"/>
    </source>
</evidence>
<feature type="transmembrane region" description="Helical" evidence="10">
    <location>
        <begin position="60"/>
        <end position="81"/>
    </location>
</feature>
<dbReference type="Proteomes" id="UP000069902">
    <property type="component" value="Chromosome cPNK"/>
</dbReference>
<evidence type="ECO:0000259" key="11">
    <source>
        <dbReference type="Pfam" id="PF07884"/>
    </source>
</evidence>
<dbReference type="Gene3D" id="1.20.1440.130">
    <property type="entry name" value="VKOR domain"/>
    <property type="match status" value="1"/>
</dbReference>
<keyword evidence="9" id="KW-0676">Redox-active center</keyword>
<keyword evidence="4" id="KW-0874">Quinone</keyword>
<dbReference type="GO" id="GO:0016020">
    <property type="term" value="C:membrane"/>
    <property type="evidence" value="ECO:0007669"/>
    <property type="project" value="UniProtKB-SubCell"/>
</dbReference>
<feature type="transmembrane region" description="Helical" evidence="10">
    <location>
        <begin position="30"/>
        <end position="53"/>
    </location>
</feature>
<dbReference type="InterPro" id="IPR038354">
    <property type="entry name" value="VKOR_sf"/>
</dbReference>
<sequence>MGLALIAGLILSILSWLELCVEHCSANQHYRLFGFPFASVGMAFFITTMVIHFSSKQSPLLKTITGWLIAMALGSEIMFILIQKFQIGHWCPVCLSIAVSIAIAGLALSWDYIKTIYSDIQQGNRGNIMSKIKQGLTSFSFILLGFLMAFIGVGKSNEAEAAVTDMKGRLAFGSKTSPVEVYFVTDWFCPSCKKVEPQIEKIFPTLQSQVAFYFIDYPIHKKSLNFTPYNLAFLINSKPQYLKARQALAELTDKTETPTDNDIAKAVKPYNIPFKELSFLDVKTGMEFFDKIVEKYNLNATPTIIITNTKSNKVIKFEGRDEISEEKILEAIESMNKAA</sequence>
<dbReference type="STRING" id="389348.PNK_0967"/>
<proteinExistence type="inferred from homology"/>
<evidence type="ECO:0000256" key="9">
    <source>
        <dbReference type="ARBA" id="ARBA00023284"/>
    </source>
</evidence>
<dbReference type="EMBL" id="LN879502">
    <property type="protein sequence ID" value="CUI16592.1"/>
    <property type="molecule type" value="Genomic_DNA"/>
</dbReference>
<dbReference type="CDD" id="cd12921">
    <property type="entry name" value="VKOR_4"/>
    <property type="match status" value="1"/>
</dbReference>
<dbReference type="KEGG" id="pnl:PNK_0967"/>
<evidence type="ECO:0000256" key="2">
    <source>
        <dbReference type="ARBA" id="ARBA00006214"/>
    </source>
</evidence>
<name>A0A0U5EQZ2_9BACT</name>
<dbReference type="AlphaFoldDB" id="A0A0U5EQZ2"/>
<evidence type="ECO:0000256" key="6">
    <source>
        <dbReference type="ARBA" id="ARBA00023002"/>
    </source>
</evidence>
<evidence type="ECO:0000259" key="12">
    <source>
        <dbReference type="Pfam" id="PF13462"/>
    </source>
</evidence>
<evidence type="ECO:0000256" key="8">
    <source>
        <dbReference type="ARBA" id="ARBA00023157"/>
    </source>
</evidence>
<reference evidence="14" key="1">
    <citation type="submission" date="2015-09" db="EMBL/GenBank/DDBJ databases">
        <authorList>
            <person name="Bertelli C."/>
        </authorList>
    </citation>
    <scope>NUCLEOTIDE SEQUENCE [LARGE SCALE GENOMIC DNA]</scope>
    <source>
        <strain evidence="14">KNic</strain>
    </source>
</reference>
<feature type="transmembrane region" description="Helical" evidence="10">
    <location>
        <begin position="87"/>
        <end position="113"/>
    </location>
</feature>
<dbReference type="SUPFAM" id="SSF52833">
    <property type="entry name" value="Thioredoxin-like"/>
    <property type="match status" value="1"/>
</dbReference>
<keyword evidence="7 10" id="KW-0472">Membrane</keyword>
<evidence type="ECO:0000313" key="14">
    <source>
        <dbReference type="Proteomes" id="UP000069902"/>
    </source>
</evidence>
<evidence type="ECO:0000313" key="13">
    <source>
        <dbReference type="EMBL" id="CUI16592.1"/>
    </source>
</evidence>
<organism evidence="13 14">
    <name type="scientific">Candidatus Protochlamydia naegleriophila</name>
    <dbReference type="NCBI Taxonomy" id="389348"/>
    <lineage>
        <taxon>Bacteria</taxon>
        <taxon>Pseudomonadati</taxon>
        <taxon>Chlamydiota</taxon>
        <taxon>Chlamydiia</taxon>
        <taxon>Parachlamydiales</taxon>
        <taxon>Parachlamydiaceae</taxon>
        <taxon>Candidatus Protochlamydia</taxon>
    </lineage>
</organism>
<dbReference type="GO" id="GO:0048038">
    <property type="term" value="F:quinone binding"/>
    <property type="evidence" value="ECO:0007669"/>
    <property type="project" value="UniProtKB-KW"/>
</dbReference>
<dbReference type="Pfam" id="PF07884">
    <property type="entry name" value="VKOR"/>
    <property type="match status" value="1"/>
</dbReference>
<dbReference type="InterPro" id="IPR036249">
    <property type="entry name" value="Thioredoxin-like_sf"/>
</dbReference>
<keyword evidence="8" id="KW-1015">Disulfide bond</keyword>
<dbReference type="PATRIC" id="fig|389348.3.peg.1065"/>
<evidence type="ECO:0000256" key="3">
    <source>
        <dbReference type="ARBA" id="ARBA00022692"/>
    </source>
</evidence>
<dbReference type="InParanoid" id="A0A0U5EQZ2"/>
<dbReference type="Gene3D" id="3.40.30.10">
    <property type="entry name" value="Glutaredoxin"/>
    <property type="match status" value="1"/>
</dbReference>
<keyword evidence="14" id="KW-1185">Reference proteome</keyword>
<gene>
    <name evidence="13" type="ORF">PNK_0967</name>
</gene>
<feature type="domain" description="Thioredoxin-like fold" evidence="12">
    <location>
        <begin position="168"/>
        <end position="319"/>
    </location>
</feature>
<keyword evidence="3 10" id="KW-0812">Transmembrane</keyword>
<evidence type="ECO:0000256" key="7">
    <source>
        <dbReference type="ARBA" id="ARBA00023136"/>
    </source>
</evidence>
<evidence type="ECO:0000256" key="1">
    <source>
        <dbReference type="ARBA" id="ARBA00004141"/>
    </source>
</evidence>
<accession>A0A0U5EQZ2</accession>